<evidence type="ECO:0000256" key="7">
    <source>
        <dbReference type="ARBA" id="ARBA00029447"/>
    </source>
</evidence>
<dbReference type="Pfam" id="PF00015">
    <property type="entry name" value="MCPsignal"/>
    <property type="match status" value="1"/>
</dbReference>
<dbReference type="Pfam" id="PF17200">
    <property type="entry name" value="sCache_2"/>
    <property type="match status" value="1"/>
</dbReference>
<feature type="domain" description="HAMP" evidence="11">
    <location>
        <begin position="218"/>
        <end position="271"/>
    </location>
</feature>
<evidence type="ECO:0000256" key="3">
    <source>
        <dbReference type="ARBA" id="ARBA00022692"/>
    </source>
</evidence>
<evidence type="ECO:0000256" key="4">
    <source>
        <dbReference type="ARBA" id="ARBA00022989"/>
    </source>
</evidence>
<evidence type="ECO:0000256" key="6">
    <source>
        <dbReference type="ARBA" id="ARBA00023224"/>
    </source>
</evidence>
<evidence type="ECO:0000256" key="9">
    <source>
        <dbReference type="SAM" id="Phobius"/>
    </source>
</evidence>
<keyword evidence="2" id="KW-1003">Cell membrane</keyword>
<comment type="caution">
    <text evidence="12">The sequence shown here is derived from an EMBL/GenBank/DDBJ whole genome shotgun (WGS) entry which is preliminary data.</text>
</comment>
<dbReference type="Gene3D" id="3.30.450.20">
    <property type="entry name" value="PAS domain"/>
    <property type="match status" value="1"/>
</dbReference>
<dbReference type="CDD" id="cd11386">
    <property type="entry name" value="MCP_signal"/>
    <property type="match status" value="1"/>
</dbReference>
<evidence type="ECO:0000313" key="12">
    <source>
        <dbReference type="EMBL" id="MFE8702779.1"/>
    </source>
</evidence>
<dbReference type="Gene3D" id="1.10.287.950">
    <property type="entry name" value="Methyl-accepting chemotaxis protein"/>
    <property type="match status" value="1"/>
</dbReference>
<evidence type="ECO:0000313" key="13">
    <source>
        <dbReference type="Proteomes" id="UP001601059"/>
    </source>
</evidence>
<dbReference type="PRINTS" id="PR00260">
    <property type="entry name" value="CHEMTRNSDUCR"/>
</dbReference>
<evidence type="ECO:0000256" key="1">
    <source>
        <dbReference type="ARBA" id="ARBA00004651"/>
    </source>
</evidence>
<evidence type="ECO:0000256" key="8">
    <source>
        <dbReference type="PROSITE-ProRule" id="PRU00284"/>
    </source>
</evidence>
<dbReference type="Proteomes" id="UP001601059">
    <property type="component" value="Unassembled WGS sequence"/>
</dbReference>
<dbReference type="PANTHER" id="PTHR32089:SF114">
    <property type="entry name" value="METHYL-ACCEPTING CHEMOTAXIS PROTEIN MCPB"/>
    <property type="match status" value="1"/>
</dbReference>
<dbReference type="InterPro" id="IPR003660">
    <property type="entry name" value="HAMP_dom"/>
</dbReference>
<feature type="transmembrane region" description="Helical" evidence="9">
    <location>
        <begin position="194"/>
        <end position="216"/>
    </location>
</feature>
<name>A0ABW6KEW8_9BACI</name>
<keyword evidence="4 9" id="KW-1133">Transmembrane helix</keyword>
<comment type="similarity">
    <text evidence="7">Belongs to the methyl-accepting chemotaxis (MCP) protein family.</text>
</comment>
<reference evidence="12 13" key="1">
    <citation type="submission" date="2024-08" db="EMBL/GenBank/DDBJ databases">
        <title>Two novel Cytobacillus novel species.</title>
        <authorList>
            <person name="Liu G."/>
        </authorList>
    </citation>
    <scope>NUCLEOTIDE SEQUENCE [LARGE SCALE GENOMIC DNA]</scope>
    <source>
        <strain evidence="12 13">FJAT-54145</strain>
    </source>
</reference>
<dbReference type="SMART" id="SM00304">
    <property type="entry name" value="HAMP"/>
    <property type="match status" value="1"/>
</dbReference>
<evidence type="ECO:0000256" key="5">
    <source>
        <dbReference type="ARBA" id="ARBA00023136"/>
    </source>
</evidence>
<gene>
    <name evidence="12" type="ORF">ACFYKX_19430</name>
</gene>
<dbReference type="SMART" id="SM00283">
    <property type="entry name" value="MA"/>
    <property type="match status" value="1"/>
</dbReference>
<dbReference type="SUPFAM" id="SSF58104">
    <property type="entry name" value="Methyl-accepting chemotaxis protein (MCP) signaling domain"/>
    <property type="match status" value="1"/>
</dbReference>
<dbReference type="InterPro" id="IPR004089">
    <property type="entry name" value="MCPsignal_dom"/>
</dbReference>
<dbReference type="Gene3D" id="1.10.8.500">
    <property type="entry name" value="HAMP domain in histidine kinase"/>
    <property type="match status" value="1"/>
</dbReference>
<organism evidence="12 13">
    <name type="scientific">Cytobacillus spartinae</name>
    <dbReference type="NCBI Taxonomy" id="3299023"/>
    <lineage>
        <taxon>Bacteria</taxon>
        <taxon>Bacillati</taxon>
        <taxon>Bacillota</taxon>
        <taxon>Bacilli</taxon>
        <taxon>Bacillales</taxon>
        <taxon>Bacillaceae</taxon>
        <taxon>Cytobacillus</taxon>
    </lineage>
</organism>
<dbReference type="PROSITE" id="PS50111">
    <property type="entry name" value="CHEMOTAXIS_TRANSDUC_2"/>
    <property type="match status" value="1"/>
</dbReference>
<evidence type="ECO:0000259" key="10">
    <source>
        <dbReference type="PROSITE" id="PS50111"/>
    </source>
</evidence>
<accession>A0ABW6KEW8</accession>
<evidence type="ECO:0000256" key="2">
    <source>
        <dbReference type="ARBA" id="ARBA00022475"/>
    </source>
</evidence>
<dbReference type="InterPro" id="IPR033480">
    <property type="entry name" value="sCache_2"/>
</dbReference>
<dbReference type="CDD" id="cd06225">
    <property type="entry name" value="HAMP"/>
    <property type="match status" value="1"/>
</dbReference>
<proteinExistence type="inferred from homology"/>
<feature type="domain" description="Methyl-accepting transducer" evidence="10">
    <location>
        <begin position="290"/>
        <end position="540"/>
    </location>
</feature>
<dbReference type="PANTHER" id="PTHR32089">
    <property type="entry name" value="METHYL-ACCEPTING CHEMOTAXIS PROTEIN MCPB"/>
    <property type="match status" value="1"/>
</dbReference>
<dbReference type="PROSITE" id="PS50885">
    <property type="entry name" value="HAMP"/>
    <property type="match status" value="1"/>
</dbReference>
<sequence>MKSIKVKLISISLLLLALPSLIIGVVGYVNAKNSLDEMGQKTLKNGVEMAIQLIESMNEEVQAGKLSLDEAQEKVKVKLIGSRNTDGTRNIESPVDLGENGYFLVYDESGLEVAHPSLEGKNVWDVKDIDGNFIVQDQVEIGISGGGFYTYKWNLPNSEEISEKVTYNKYEPNWGWIVSAGTYKMDFNQSANKLMFVLIITLGASLLIGGIATFLFSKHLASPIKSITDQVSEVSNGNLAVSLNHIKRKDEIGTLNLHFNSMVNHLKDLIGNVEKSITEINSTSLNLTAIAEETSAAGDEVSRAIEEISRGAVQQASDSENTNQISMQFSSQIEKVYEKNQQMLLSSNEVKDSNEQGLKNVEILKSKSNETHELISGVQSVISGLVNKVKEIESIVGTINEISNQTNLLALNASIEAARAGEHGKGFAVVADEVRKLAEQTSEATKKVRETLNGIEQETSAVNSEIDKTSLTVQEQNKAVDDTESSFKIIALSINKILTSISETSNEMTQLIEAKDQLTRSIDSIASVSELTAASTEQVTSSIDEQQKAIQVVSESATKLSDEISGLKQSINKFTI</sequence>
<comment type="subcellular location">
    <subcellularLocation>
        <location evidence="1">Cell membrane</location>
        <topology evidence="1">Multi-pass membrane protein</topology>
    </subcellularLocation>
</comment>
<dbReference type="SMART" id="SM01049">
    <property type="entry name" value="Cache_2"/>
    <property type="match status" value="1"/>
</dbReference>
<dbReference type="InterPro" id="IPR004090">
    <property type="entry name" value="Chemotax_Me-accpt_rcpt"/>
</dbReference>
<protein>
    <submittedName>
        <fullName evidence="12">Methyl-accepting chemotaxis protein</fullName>
    </submittedName>
</protein>
<dbReference type="Pfam" id="PF00672">
    <property type="entry name" value="HAMP"/>
    <property type="match status" value="1"/>
</dbReference>
<keyword evidence="6 8" id="KW-0807">Transducer</keyword>
<keyword evidence="13" id="KW-1185">Reference proteome</keyword>
<keyword evidence="3 9" id="KW-0812">Transmembrane</keyword>
<keyword evidence="5 9" id="KW-0472">Membrane</keyword>
<dbReference type="EMBL" id="JBIACK010000011">
    <property type="protein sequence ID" value="MFE8702779.1"/>
    <property type="molecule type" value="Genomic_DNA"/>
</dbReference>
<evidence type="ECO:0000259" key="11">
    <source>
        <dbReference type="PROSITE" id="PS50885"/>
    </source>
</evidence>
<dbReference type="RefSeq" id="WP_389362742.1">
    <property type="nucleotide sequence ID" value="NZ_JBIACK010000011.1"/>
</dbReference>